<dbReference type="AlphaFoldDB" id="B2D0I3"/>
<evidence type="ECO:0000256" key="1">
    <source>
        <dbReference type="ARBA" id="ARBA00022603"/>
    </source>
</evidence>
<protein>
    <submittedName>
        <fullName evidence="3">Putative S-adenosyl methionine-dependent methyltransferase-like protein</fullName>
    </submittedName>
</protein>
<evidence type="ECO:0000313" key="3">
    <source>
        <dbReference type="EMBL" id="ACB56572.1"/>
    </source>
</evidence>
<dbReference type="InterPro" id="IPR029063">
    <property type="entry name" value="SAM-dependent_MTases_sf"/>
</dbReference>
<reference evidence="3" key="1">
    <citation type="submission" date="2008-03" db="EMBL/GenBank/DDBJ databases">
        <title>Isolation of an mRNA for a putative S-adenosyl methionine-dependent methyltransferase-like protein from Artemia franciscana.</title>
        <authorList>
            <person name="Argintar L."/>
            <person name="Edelberg M."/>
            <person name="Vershon A.K."/>
            <person name="Nemeroff M.E."/>
        </authorList>
    </citation>
    <scope>NUCLEOTIDE SEQUENCE</scope>
</reference>
<sequence length="143" mass="16147">VKNGVAAFYAYTLPSIVDHEKAEELNEALCDVIHGSLGRYWGDGIRHLENHYKEIDVPFSKEVVRESFISKSDKSLSDVVAMVTTFSAYQTMKRIEGNEAVEAMTEKFQKRIRESIGTAENMPSEKVTLTVKEDWSLVMGRKG</sequence>
<organism evidence="3">
    <name type="scientific">Artemia franciscana</name>
    <name type="common">Brine shrimp</name>
    <name type="synonym">Artemia sanfranciscana</name>
    <dbReference type="NCBI Taxonomy" id="6661"/>
    <lineage>
        <taxon>Eukaryota</taxon>
        <taxon>Metazoa</taxon>
        <taxon>Ecdysozoa</taxon>
        <taxon>Arthropoda</taxon>
        <taxon>Crustacea</taxon>
        <taxon>Branchiopoda</taxon>
        <taxon>Anostraca</taxon>
        <taxon>Artemiidae</taxon>
        <taxon>Artemia</taxon>
    </lineage>
</organism>
<dbReference type="GO" id="GO:0032259">
    <property type="term" value="P:methylation"/>
    <property type="evidence" value="ECO:0007669"/>
    <property type="project" value="UniProtKB-KW"/>
</dbReference>
<dbReference type="PANTHER" id="PTHR44942:SF4">
    <property type="entry name" value="METHYLTRANSFERASE TYPE 11 DOMAIN-CONTAINING PROTEIN"/>
    <property type="match status" value="1"/>
</dbReference>
<proteinExistence type="evidence at transcript level"/>
<dbReference type="Gene3D" id="3.40.50.150">
    <property type="entry name" value="Vaccinia Virus protein VP39"/>
    <property type="match status" value="1"/>
</dbReference>
<evidence type="ECO:0000256" key="2">
    <source>
        <dbReference type="ARBA" id="ARBA00022679"/>
    </source>
</evidence>
<dbReference type="PANTHER" id="PTHR44942">
    <property type="entry name" value="METHYLTRANSF_11 DOMAIN-CONTAINING PROTEIN"/>
    <property type="match status" value="1"/>
</dbReference>
<keyword evidence="2 3" id="KW-0808">Transferase</keyword>
<feature type="non-terminal residue" evidence="3">
    <location>
        <position position="1"/>
    </location>
</feature>
<dbReference type="GO" id="GO:0008168">
    <property type="term" value="F:methyltransferase activity"/>
    <property type="evidence" value="ECO:0007669"/>
    <property type="project" value="UniProtKB-KW"/>
</dbReference>
<accession>B2D0I3</accession>
<keyword evidence="1 3" id="KW-0489">Methyltransferase</keyword>
<dbReference type="InterPro" id="IPR051052">
    <property type="entry name" value="Diverse_substrate_MTase"/>
</dbReference>
<dbReference type="EMBL" id="EU564803">
    <property type="protein sequence ID" value="ACB56572.1"/>
    <property type="molecule type" value="mRNA"/>
</dbReference>
<name>B2D0I3_ARTSF</name>